<feature type="non-terminal residue" evidence="1">
    <location>
        <position position="1"/>
    </location>
</feature>
<evidence type="ECO:0000313" key="2">
    <source>
        <dbReference type="Proteomes" id="UP000070195"/>
    </source>
</evidence>
<sequence length="87" mass="10077">LERNWDKEPSPPRPLFTREAFFVEPIDDFRDSRLVAMSDDGEAVLPDVLEEDLQPGDEIVINASVNRIPNGWLVRYIRDCFKRTNSS</sequence>
<keyword evidence="2" id="KW-1185">Reference proteome</keyword>
<gene>
    <name evidence="1" type="ORF">AKJ63_02055</name>
</gene>
<dbReference type="EMBL" id="LHXM01000044">
    <property type="protein sequence ID" value="KXA90947.1"/>
    <property type="molecule type" value="Genomic_DNA"/>
</dbReference>
<reference evidence="1 2" key="1">
    <citation type="journal article" date="2016" name="Sci. Rep.">
        <title>Metabolic traits of an uncultured archaeal lineage -MSBL1- from brine pools of the Red Sea.</title>
        <authorList>
            <person name="Mwirichia R."/>
            <person name="Alam I."/>
            <person name="Rashid M."/>
            <person name="Vinu M."/>
            <person name="Ba-Alawi W."/>
            <person name="Anthony Kamau A."/>
            <person name="Kamanda Ngugi D."/>
            <person name="Goker M."/>
            <person name="Klenk H.P."/>
            <person name="Bajic V."/>
            <person name="Stingl U."/>
        </authorList>
    </citation>
    <scope>NUCLEOTIDE SEQUENCE [LARGE SCALE GENOMIC DNA]</scope>
    <source>
        <strain evidence="1">SCGC-AAA259D18</strain>
    </source>
</reference>
<accession>A0A133U9T7</accession>
<evidence type="ECO:0000313" key="1">
    <source>
        <dbReference type="EMBL" id="KXA90947.1"/>
    </source>
</evidence>
<name>A0A133U9T7_9EURY</name>
<organism evidence="1 2">
    <name type="scientific">candidate division MSBL1 archaeon SCGC-AAA259D18</name>
    <dbReference type="NCBI Taxonomy" id="1698262"/>
    <lineage>
        <taxon>Archaea</taxon>
        <taxon>Methanobacteriati</taxon>
        <taxon>Methanobacteriota</taxon>
        <taxon>candidate division MSBL1</taxon>
    </lineage>
</organism>
<protein>
    <submittedName>
        <fullName evidence="1">Uncharacterized protein</fullName>
    </submittedName>
</protein>
<proteinExistence type="predicted"/>
<dbReference type="AlphaFoldDB" id="A0A133U9T7"/>
<dbReference type="Proteomes" id="UP000070195">
    <property type="component" value="Unassembled WGS sequence"/>
</dbReference>
<comment type="caution">
    <text evidence="1">The sequence shown here is derived from an EMBL/GenBank/DDBJ whole genome shotgun (WGS) entry which is preliminary data.</text>
</comment>